<evidence type="ECO:0000313" key="2">
    <source>
        <dbReference type="EMBL" id="QNQ10794.1"/>
    </source>
</evidence>
<dbReference type="KEGG" id="spap:H3Z74_06295"/>
<name>A0A7H0LM91_9SPHN</name>
<keyword evidence="3" id="KW-1185">Reference proteome</keyword>
<gene>
    <name evidence="2" type="ORF">H3Z74_06295</name>
</gene>
<evidence type="ECO:0000313" key="3">
    <source>
        <dbReference type="Proteomes" id="UP000516148"/>
    </source>
</evidence>
<reference evidence="2 3" key="1">
    <citation type="submission" date="2020-09" db="EMBL/GenBank/DDBJ databases">
        <title>Sphingomonas sp., a new species isolated from pork steak.</title>
        <authorList>
            <person name="Heidler von Heilborn D."/>
        </authorList>
    </citation>
    <scope>NUCLEOTIDE SEQUENCE [LARGE SCALE GENOMIC DNA]</scope>
    <source>
        <strain evidence="3">S8-3T</strain>
    </source>
</reference>
<dbReference type="InterPro" id="IPR021440">
    <property type="entry name" value="DUF3089"/>
</dbReference>
<dbReference type="InterPro" id="IPR029058">
    <property type="entry name" value="AB_hydrolase_fold"/>
</dbReference>
<organism evidence="2 3">
    <name type="scientific">Sphingomonas alpina</name>
    <dbReference type="NCBI Taxonomy" id="653931"/>
    <lineage>
        <taxon>Bacteria</taxon>
        <taxon>Pseudomonadati</taxon>
        <taxon>Pseudomonadota</taxon>
        <taxon>Alphaproteobacteria</taxon>
        <taxon>Sphingomonadales</taxon>
        <taxon>Sphingomonadaceae</taxon>
        <taxon>Sphingomonas</taxon>
    </lineage>
</organism>
<sequence length="387" mass="40937">MAALLALAGGGAAILLGMAGIGPVATVVATFGSPSLPFDAAHVPPEPDYARADAWLAYPGRGGLERSITPGVTAVDEATAPADVFFIHPTTYQQSDVWNVAYDNVSEFDPAVLLGQASAFNGCCRIFAPHYRQASLRALDKSRPAVALAYADVARAFRYFIAHENKGRPFLIAAHSQGSMHAVKLLQAEILGTPLQARMVAAYVIGAYAPSDFGTIGLPVCDGPRQTGCILSWNTSQTGRTGAFQLVRDKTYWWRGSEKSSGQPPAICVNPLTWRREDAAPANANPGSLPFPKPGADKASRALPALTPHLTGAVCDESLLKVDIPWSAPSGFHDALSALYGSYHLGDYGIFYAAIRGNAMERVDAWKAQQPAAGSPHATAARKPSPQ</sequence>
<proteinExistence type="predicted"/>
<dbReference type="RefSeq" id="WP_187763084.1">
    <property type="nucleotide sequence ID" value="NZ_CP061038.1"/>
</dbReference>
<protein>
    <submittedName>
        <fullName evidence="2">DUF3089 domain-containing protein</fullName>
    </submittedName>
</protein>
<feature type="region of interest" description="Disordered" evidence="1">
    <location>
        <begin position="367"/>
        <end position="387"/>
    </location>
</feature>
<dbReference type="Pfam" id="PF11288">
    <property type="entry name" value="DUF3089"/>
    <property type="match status" value="1"/>
</dbReference>
<evidence type="ECO:0000256" key="1">
    <source>
        <dbReference type="SAM" id="MobiDB-lite"/>
    </source>
</evidence>
<accession>A0A7H0LM91</accession>
<dbReference type="AlphaFoldDB" id="A0A7H0LM91"/>
<dbReference type="SUPFAM" id="SSF53474">
    <property type="entry name" value="alpha/beta-Hydrolases"/>
    <property type="match status" value="1"/>
</dbReference>
<dbReference type="Proteomes" id="UP000516148">
    <property type="component" value="Chromosome"/>
</dbReference>
<dbReference type="EMBL" id="CP061038">
    <property type="protein sequence ID" value="QNQ10794.1"/>
    <property type="molecule type" value="Genomic_DNA"/>
</dbReference>